<keyword evidence="8" id="KW-0175">Coiled coil</keyword>
<comment type="function">
    <text evidence="1 7">Clathrin is the major protein of the polyhedral coat of coated pits and vesicles.</text>
</comment>
<dbReference type="InterPro" id="IPR000996">
    <property type="entry name" value="Clathrin_L-chain"/>
</dbReference>
<keyword evidence="6 7" id="KW-0968">Cytoplasmic vesicle</keyword>
<evidence type="ECO:0000256" key="3">
    <source>
        <dbReference type="ARBA" id="ARBA00005263"/>
    </source>
</evidence>
<dbReference type="PANTHER" id="PTHR10639:SF7">
    <property type="entry name" value="CLATHRIN LIGHT CHAIN"/>
    <property type="match status" value="1"/>
</dbReference>
<dbReference type="GO" id="GO:0072583">
    <property type="term" value="P:clathrin-dependent endocytosis"/>
    <property type="evidence" value="ECO:0007669"/>
    <property type="project" value="TreeGrafter"/>
</dbReference>
<dbReference type="PANTHER" id="PTHR10639">
    <property type="entry name" value="CLATHRIN LIGHT CHAIN"/>
    <property type="match status" value="1"/>
</dbReference>
<dbReference type="GO" id="GO:0030132">
    <property type="term" value="C:clathrin coat of coated pit"/>
    <property type="evidence" value="ECO:0007669"/>
    <property type="project" value="InterPro"/>
</dbReference>
<reference evidence="10" key="1">
    <citation type="submission" date="2020-03" db="EMBL/GenBank/DDBJ databases">
        <title>A high-quality chromosome-level genome assembly of a woody plant with both climbing and erect habits, Rhamnella rubrinervis.</title>
        <authorList>
            <person name="Lu Z."/>
            <person name="Yang Y."/>
            <person name="Zhu X."/>
            <person name="Sun Y."/>
        </authorList>
    </citation>
    <scope>NUCLEOTIDE SEQUENCE</scope>
    <source>
        <strain evidence="10">BYM</strain>
        <tissue evidence="10">Leaf</tissue>
    </source>
</reference>
<feature type="compositionally biased region" description="Pro residues" evidence="9">
    <location>
        <begin position="271"/>
        <end position="282"/>
    </location>
</feature>
<comment type="similarity">
    <text evidence="3 7">Belongs to the clathrin light chain family.</text>
</comment>
<evidence type="ECO:0000313" key="11">
    <source>
        <dbReference type="Proteomes" id="UP000796880"/>
    </source>
</evidence>
<keyword evidence="11" id="KW-1185">Reference proteome</keyword>
<feature type="region of interest" description="Disordered" evidence="9">
    <location>
        <begin position="222"/>
        <end position="346"/>
    </location>
</feature>
<protein>
    <recommendedName>
        <fullName evidence="7">Clathrin light chain</fullName>
    </recommendedName>
</protein>
<accession>A0A8K0MMB9</accession>
<evidence type="ECO:0000256" key="7">
    <source>
        <dbReference type="RuleBase" id="RU363137"/>
    </source>
</evidence>
<dbReference type="AlphaFoldDB" id="A0A8K0MMB9"/>
<dbReference type="GO" id="GO:0030130">
    <property type="term" value="C:clathrin coat of trans-Golgi network vesicle"/>
    <property type="evidence" value="ECO:0007669"/>
    <property type="project" value="InterPro"/>
</dbReference>
<dbReference type="OrthoDB" id="782264at2759"/>
<evidence type="ECO:0000256" key="6">
    <source>
        <dbReference type="ARBA" id="ARBA00023329"/>
    </source>
</evidence>
<name>A0A8K0MMB9_9ROSA</name>
<feature type="compositionally biased region" description="Basic residues" evidence="9">
    <location>
        <begin position="259"/>
        <end position="270"/>
    </location>
</feature>
<feature type="compositionally biased region" description="Low complexity" evidence="9">
    <location>
        <begin position="305"/>
        <end position="321"/>
    </location>
</feature>
<evidence type="ECO:0000256" key="4">
    <source>
        <dbReference type="ARBA" id="ARBA00023136"/>
    </source>
</evidence>
<dbReference type="EMBL" id="VOIH02000003">
    <property type="protein sequence ID" value="KAF3451506.1"/>
    <property type="molecule type" value="Genomic_DNA"/>
</dbReference>
<gene>
    <name evidence="10" type="ORF">FNV43_RR07601</name>
</gene>
<keyword evidence="5 7" id="KW-0168">Coated pit</keyword>
<dbReference type="GO" id="GO:0005198">
    <property type="term" value="F:structural molecule activity"/>
    <property type="evidence" value="ECO:0007669"/>
    <property type="project" value="InterPro"/>
</dbReference>
<comment type="caution">
    <text evidence="10">The sequence shown here is derived from an EMBL/GenBank/DDBJ whole genome shotgun (WGS) entry which is preliminary data.</text>
</comment>
<sequence>MASFDYGFDGEELNTSNRHFDDNDVVVENYSGYGSYSSFAGGEHPTSGGFPDDVVEVNVDHSHASSPAAFGFEDPNPNYHESSPFHQIPVENGNGNGNGNGYGFGVGANGIDDGIFASDGPVLPPPSEMEPDEGFAFREWRRQNAILLEEKEKREKEMRNKIIEEAEEYIQAFYEKRKLNVETNKVTNREREKLYLANQEKFHKEADKQYWKAIAELIPHEVPNIEKRRGKKEKDQDKKPSVTVLQGPKPGKPTDLSRMRHILVKLKHTPPPHMIPPPPPAPAKDAKDGKDGKAGKDGKNAATDTTTGSAAVTAPPASPATDVNSNGSSDTSKGGAPASTEDQHAT</sequence>
<evidence type="ECO:0000256" key="5">
    <source>
        <dbReference type="ARBA" id="ARBA00023176"/>
    </source>
</evidence>
<dbReference type="Proteomes" id="UP000796880">
    <property type="component" value="Unassembled WGS sequence"/>
</dbReference>
<evidence type="ECO:0000256" key="1">
    <source>
        <dbReference type="ARBA" id="ARBA00003913"/>
    </source>
</evidence>
<evidence type="ECO:0000256" key="9">
    <source>
        <dbReference type="SAM" id="MobiDB-lite"/>
    </source>
</evidence>
<dbReference type="Pfam" id="PF01086">
    <property type="entry name" value="Clathrin_lg_ch"/>
    <property type="match status" value="1"/>
</dbReference>
<feature type="compositionally biased region" description="Polar residues" evidence="9">
    <location>
        <begin position="322"/>
        <end position="332"/>
    </location>
</feature>
<keyword evidence="4 7" id="KW-0472">Membrane</keyword>
<dbReference type="GO" id="GO:0032050">
    <property type="term" value="F:clathrin heavy chain binding"/>
    <property type="evidence" value="ECO:0007669"/>
    <property type="project" value="TreeGrafter"/>
</dbReference>
<evidence type="ECO:0000313" key="10">
    <source>
        <dbReference type="EMBL" id="KAF3451506.1"/>
    </source>
</evidence>
<feature type="coiled-coil region" evidence="8">
    <location>
        <begin position="137"/>
        <end position="168"/>
    </location>
</feature>
<proteinExistence type="inferred from homology"/>
<feature type="compositionally biased region" description="Basic and acidic residues" evidence="9">
    <location>
        <begin position="284"/>
        <end position="299"/>
    </location>
</feature>
<dbReference type="GO" id="GO:0006886">
    <property type="term" value="P:intracellular protein transport"/>
    <property type="evidence" value="ECO:0007669"/>
    <property type="project" value="InterPro"/>
</dbReference>
<comment type="subcellular location">
    <subcellularLocation>
        <location evidence="2 7">Cytoplasmic vesicle membrane</location>
        <topology evidence="2 7">Peripheral membrane protein</topology>
        <orientation evidence="2 7">Cytoplasmic side</orientation>
    </subcellularLocation>
    <subcellularLocation>
        <location evidence="7">Membrane</location>
        <location evidence="7">Coated pit</location>
        <topology evidence="7">Peripheral membrane protein</topology>
        <orientation evidence="7">Cytoplasmic side</orientation>
    </subcellularLocation>
    <text evidence="7">Cytoplasmic face of coated pits and vesicles.</text>
</comment>
<organism evidence="10 11">
    <name type="scientific">Rhamnella rubrinervis</name>
    <dbReference type="NCBI Taxonomy" id="2594499"/>
    <lineage>
        <taxon>Eukaryota</taxon>
        <taxon>Viridiplantae</taxon>
        <taxon>Streptophyta</taxon>
        <taxon>Embryophyta</taxon>
        <taxon>Tracheophyta</taxon>
        <taxon>Spermatophyta</taxon>
        <taxon>Magnoliopsida</taxon>
        <taxon>eudicotyledons</taxon>
        <taxon>Gunneridae</taxon>
        <taxon>Pentapetalae</taxon>
        <taxon>rosids</taxon>
        <taxon>fabids</taxon>
        <taxon>Rosales</taxon>
        <taxon>Rhamnaceae</taxon>
        <taxon>rhamnoid group</taxon>
        <taxon>Rhamneae</taxon>
        <taxon>Rhamnella</taxon>
    </lineage>
</organism>
<evidence type="ECO:0000256" key="8">
    <source>
        <dbReference type="SAM" id="Coils"/>
    </source>
</evidence>
<feature type="compositionally biased region" description="Basic and acidic residues" evidence="9">
    <location>
        <begin position="223"/>
        <end position="240"/>
    </location>
</feature>
<evidence type="ECO:0000256" key="2">
    <source>
        <dbReference type="ARBA" id="ARBA00004180"/>
    </source>
</evidence>